<dbReference type="Pfam" id="PF03171">
    <property type="entry name" value="2OG-FeII_Oxy"/>
    <property type="match status" value="1"/>
</dbReference>
<dbReference type="Pfam" id="PF14226">
    <property type="entry name" value="DIOX_N"/>
    <property type="match status" value="1"/>
</dbReference>
<accession>A0AAD5XHF4</accession>
<evidence type="ECO:0000256" key="3">
    <source>
        <dbReference type="ARBA" id="ARBA00023002"/>
    </source>
</evidence>
<organism evidence="7 8">
    <name type="scientific">Physocladia obscura</name>
    <dbReference type="NCBI Taxonomy" id="109957"/>
    <lineage>
        <taxon>Eukaryota</taxon>
        <taxon>Fungi</taxon>
        <taxon>Fungi incertae sedis</taxon>
        <taxon>Chytridiomycota</taxon>
        <taxon>Chytridiomycota incertae sedis</taxon>
        <taxon>Chytridiomycetes</taxon>
        <taxon>Chytridiales</taxon>
        <taxon>Chytriomycetaceae</taxon>
        <taxon>Physocladia</taxon>
    </lineage>
</organism>
<dbReference type="GO" id="GO:0016491">
    <property type="term" value="F:oxidoreductase activity"/>
    <property type="evidence" value="ECO:0007669"/>
    <property type="project" value="UniProtKB-KW"/>
</dbReference>
<keyword evidence="3" id="KW-0560">Oxidoreductase</keyword>
<protein>
    <submittedName>
        <fullName evidence="7">Uncharacterized protein</fullName>
    </submittedName>
</protein>
<evidence type="ECO:0000313" key="7">
    <source>
        <dbReference type="EMBL" id="KAJ3127222.1"/>
    </source>
</evidence>
<evidence type="ECO:0000259" key="6">
    <source>
        <dbReference type="Pfam" id="PF14226"/>
    </source>
</evidence>
<keyword evidence="8" id="KW-1185">Reference proteome</keyword>
<dbReference type="Proteomes" id="UP001211907">
    <property type="component" value="Unassembled WGS sequence"/>
</dbReference>
<proteinExistence type="inferred from homology"/>
<dbReference type="EMBL" id="JADGJH010000522">
    <property type="protein sequence ID" value="KAJ3127222.1"/>
    <property type="molecule type" value="Genomic_DNA"/>
</dbReference>
<dbReference type="PANTHER" id="PTHR10209">
    <property type="entry name" value="OXIDOREDUCTASE, 2OG-FE II OXYGENASE FAMILY PROTEIN"/>
    <property type="match status" value="1"/>
</dbReference>
<evidence type="ECO:0000256" key="1">
    <source>
        <dbReference type="ARBA" id="ARBA00008056"/>
    </source>
</evidence>
<dbReference type="InterPro" id="IPR044861">
    <property type="entry name" value="IPNS-like_FE2OG_OXY"/>
</dbReference>
<evidence type="ECO:0000259" key="5">
    <source>
        <dbReference type="Pfam" id="PF03171"/>
    </source>
</evidence>
<dbReference type="Gene3D" id="2.60.120.330">
    <property type="entry name" value="B-lactam Antibiotic, Isopenicillin N Synthase, Chain"/>
    <property type="match status" value="1"/>
</dbReference>
<dbReference type="GO" id="GO:0046872">
    <property type="term" value="F:metal ion binding"/>
    <property type="evidence" value="ECO:0007669"/>
    <property type="project" value="UniProtKB-KW"/>
</dbReference>
<keyword evidence="2" id="KW-0479">Metal-binding</keyword>
<dbReference type="InterPro" id="IPR027443">
    <property type="entry name" value="IPNS-like_sf"/>
</dbReference>
<comment type="similarity">
    <text evidence="1">Belongs to the iron/ascorbate-dependent oxidoreductase family.</text>
</comment>
<dbReference type="SUPFAM" id="SSF51197">
    <property type="entry name" value="Clavaminate synthase-like"/>
    <property type="match status" value="1"/>
</dbReference>
<evidence type="ECO:0000256" key="2">
    <source>
        <dbReference type="ARBA" id="ARBA00022723"/>
    </source>
</evidence>
<dbReference type="AlphaFoldDB" id="A0AAD5XHF4"/>
<evidence type="ECO:0000313" key="8">
    <source>
        <dbReference type="Proteomes" id="UP001211907"/>
    </source>
</evidence>
<dbReference type="PANTHER" id="PTHR10209:SF885">
    <property type="entry name" value="2OG-FE(II) OXYGENASE FAMILY, PUTATIVE (AFU_ORTHOLOGUE AFUA_2G00750)-RELATED"/>
    <property type="match status" value="1"/>
</dbReference>
<dbReference type="InterPro" id="IPR026992">
    <property type="entry name" value="DIOX_N"/>
</dbReference>
<feature type="domain" description="Isopenicillin N synthase-like Fe(2+) 2OG dioxygenase" evidence="5">
    <location>
        <begin position="217"/>
        <end position="295"/>
    </location>
</feature>
<keyword evidence="4" id="KW-0408">Iron</keyword>
<feature type="domain" description="Non-haem dioxygenase N-terminal" evidence="6">
    <location>
        <begin position="24"/>
        <end position="117"/>
    </location>
</feature>
<evidence type="ECO:0000256" key="4">
    <source>
        <dbReference type="ARBA" id="ARBA00023004"/>
    </source>
</evidence>
<sequence>MIAELGAFPQYHIDYRQWGAFDPASESSLQFIVALRKAAVGLGFFYLHNTPLSDNIRRERMFFHMKNFFALPLETRLQIDMTKSRHFRGYAKFGQETTYGRQDMRDQINYGPEEEETSLNGGSISTKKYANFPVHLLETLQYLNLLGPNQFLPDSVTIALEIALGVEKGRLTKVLDGNTIDILNQNRSSNSRFTGPLPFAHMKTLRYPVGSIVDGIHHEPGTDQGVGPHKDGGWLTLLATTQVPVLQVQDFNTGSWLSIEHATRGIVQATAHRVVVEEGVNGDTGDDRFSVALFRDEWRCARRQEIISDVPKGNLFPESNEENGKIASRTFLRSIHSVVDEYYSDK</sequence>
<gene>
    <name evidence="7" type="ORF">HK100_009865</name>
</gene>
<name>A0AAD5XHF4_9FUNG</name>
<reference evidence="7" key="1">
    <citation type="submission" date="2020-05" db="EMBL/GenBank/DDBJ databases">
        <title>Phylogenomic resolution of chytrid fungi.</title>
        <authorList>
            <person name="Stajich J.E."/>
            <person name="Amses K."/>
            <person name="Simmons R."/>
            <person name="Seto K."/>
            <person name="Myers J."/>
            <person name="Bonds A."/>
            <person name="Quandt C.A."/>
            <person name="Barry K."/>
            <person name="Liu P."/>
            <person name="Grigoriev I."/>
            <person name="Longcore J.E."/>
            <person name="James T.Y."/>
        </authorList>
    </citation>
    <scope>NUCLEOTIDE SEQUENCE</scope>
    <source>
        <strain evidence="7">JEL0513</strain>
    </source>
</reference>
<comment type="caution">
    <text evidence="7">The sequence shown here is derived from an EMBL/GenBank/DDBJ whole genome shotgun (WGS) entry which is preliminary data.</text>
</comment>